<keyword evidence="6 7" id="KW-0472">Membrane</keyword>
<accession>A0A2M9CNV8</accession>
<dbReference type="GO" id="GO:0022857">
    <property type="term" value="F:transmembrane transporter activity"/>
    <property type="evidence" value="ECO:0007669"/>
    <property type="project" value="InterPro"/>
</dbReference>
<dbReference type="Proteomes" id="UP000228758">
    <property type="component" value="Unassembled WGS sequence"/>
</dbReference>
<feature type="transmembrane region" description="Helical" evidence="7">
    <location>
        <begin position="160"/>
        <end position="187"/>
    </location>
</feature>
<gene>
    <name evidence="9" type="ORF">CLV46_3183</name>
</gene>
<evidence type="ECO:0000256" key="3">
    <source>
        <dbReference type="ARBA" id="ARBA00022475"/>
    </source>
</evidence>
<keyword evidence="2" id="KW-0813">Transport</keyword>
<dbReference type="SUPFAM" id="SSF103473">
    <property type="entry name" value="MFS general substrate transporter"/>
    <property type="match status" value="1"/>
</dbReference>
<feature type="transmembrane region" description="Helical" evidence="7">
    <location>
        <begin position="253"/>
        <end position="275"/>
    </location>
</feature>
<dbReference type="OrthoDB" id="145388at2"/>
<evidence type="ECO:0000256" key="4">
    <source>
        <dbReference type="ARBA" id="ARBA00022692"/>
    </source>
</evidence>
<keyword evidence="3" id="KW-1003">Cell membrane</keyword>
<sequence length="412" mass="42174">MDERASRRPFAALLLSVTGANLGDGIMITAGALLAATLTRDPVLVAGVVTAQRLPWFLLTLVAGVIVDRADRRLLMMAGNGARAVALAALAVTVATDTASLPLLYAVAFVLGAAETVIDNASLALMPAIVPRQRYNQANGRIASAQSLFNELIGPPIGSVLFAVAAVAAFATGSVAFVLGAIVLLAVPRQPRPAAAPARFIASLGEGLRVYWSTPLLPLMSAMAGVSNLCFSAATGIMVLVAQDRLGIDGAGFGVLIAAGSVGGVLGGLCGPWFVRRIGEGPTIFIANLTPAIGFAAFVVTDSPVIAGAALALWSFAAMTGNVVVMTFRQSSVPDHLLGRVTSAYRLVAMGALPLGAIVGGALASWFGLTAPFVFGAVAMAVMAFALLPVMTTRRLRAVMTGKHRDEEDVAG</sequence>
<feature type="domain" description="Major facilitator superfamily (MFS) profile" evidence="8">
    <location>
        <begin position="9"/>
        <end position="394"/>
    </location>
</feature>
<dbReference type="EMBL" id="PGFF01000001">
    <property type="protein sequence ID" value="PJJ73590.1"/>
    <property type="molecule type" value="Genomic_DNA"/>
</dbReference>
<feature type="transmembrane region" description="Helical" evidence="7">
    <location>
        <begin position="306"/>
        <end position="326"/>
    </location>
</feature>
<evidence type="ECO:0000256" key="7">
    <source>
        <dbReference type="SAM" id="Phobius"/>
    </source>
</evidence>
<keyword evidence="5 7" id="KW-1133">Transmembrane helix</keyword>
<dbReference type="RefSeq" id="WP_157802362.1">
    <property type="nucleotide sequence ID" value="NZ_PGFF01000001.1"/>
</dbReference>
<feature type="transmembrane region" description="Helical" evidence="7">
    <location>
        <begin position="282"/>
        <end position="300"/>
    </location>
</feature>
<protein>
    <submittedName>
        <fullName evidence="9">Putative MFS family arabinose efflux permease</fullName>
    </submittedName>
</protein>
<dbReference type="Pfam" id="PF05977">
    <property type="entry name" value="MFS_3"/>
    <property type="match status" value="1"/>
</dbReference>
<dbReference type="InterPro" id="IPR036259">
    <property type="entry name" value="MFS_trans_sf"/>
</dbReference>
<reference evidence="9 10" key="1">
    <citation type="submission" date="2017-11" db="EMBL/GenBank/DDBJ databases">
        <title>Genomic Encyclopedia of Archaeal and Bacterial Type Strains, Phase II (KMG-II): From Individual Species to Whole Genera.</title>
        <authorList>
            <person name="Goeker M."/>
        </authorList>
    </citation>
    <scope>NUCLEOTIDE SEQUENCE [LARGE SCALE GENOMIC DNA]</scope>
    <source>
        <strain evidence="9 10">DSM 27393</strain>
    </source>
</reference>
<dbReference type="AlphaFoldDB" id="A0A2M9CNV8"/>
<proteinExistence type="predicted"/>
<evidence type="ECO:0000256" key="6">
    <source>
        <dbReference type="ARBA" id="ARBA00023136"/>
    </source>
</evidence>
<evidence type="ECO:0000256" key="5">
    <source>
        <dbReference type="ARBA" id="ARBA00022989"/>
    </source>
</evidence>
<dbReference type="PANTHER" id="PTHR23513">
    <property type="entry name" value="INTEGRAL MEMBRANE EFFLUX PROTEIN-RELATED"/>
    <property type="match status" value="1"/>
</dbReference>
<evidence type="ECO:0000313" key="9">
    <source>
        <dbReference type="EMBL" id="PJJ73590.1"/>
    </source>
</evidence>
<comment type="subcellular location">
    <subcellularLocation>
        <location evidence="1">Cell membrane</location>
        <topology evidence="1">Multi-pass membrane protein</topology>
    </subcellularLocation>
</comment>
<comment type="caution">
    <text evidence="9">The sequence shown here is derived from an EMBL/GenBank/DDBJ whole genome shotgun (WGS) entry which is preliminary data.</text>
</comment>
<evidence type="ECO:0000256" key="2">
    <source>
        <dbReference type="ARBA" id="ARBA00022448"/>
    </source>
</evidence>
<name>A0A2M9CNV8_9MICO</name>
<keyword evidence="4 7" id="KW-0812">Transmembrane</keyword>
<feature type="transmembrane region" description="Helical" evidence="7">
    <location>
        <begin position="373"/>
        <end position="391"/>
    </location>
</feature>
<feature type="transmembrane region" description="Helical" evidence="7">
    <location>
        <begin position="216"/>
        <end position="241"/>
    </location>
</feature>
<dbReference type="PROSITE" id="PS50850">
    <property type="entry name" value="MFS"/>
    <property type="match status" value="1"/>
</dbReference>
<dbReference type="CDD" id="cd06173">
    <property type="entry name" value="MFS_MefA_like"/>
    <property type="match status" value="1"/>
</dbReference>
<dbReference type="InterPro" id="IPR010290">
    <property type="entry name" value="TM_effector"/>
</dbReference>
<dbReference type="InterPro" id="IPR020846">
    <property type="entry name" value="MFS_dom"/>
</dbReference>
<dbReference type="Gene3D" id="1.20.1250.20">
    <property type="entry name" value="MFS general substrate transporter like domains"/>
    <property type="match status" value="1"/>
</dbReference>
<dbReference type="GO" id="GO:0005886">
    <property type="term" value="C:plasma membrane"/>
    <property type="evidence" value="ECO:0007669"/>
    <property type="project" value="UniProtKB-SubCell"/>
</dbReference>
<evidence type="ECO:0000313" key="10">
    <source>
        <dbReference type="Proteomes" id="UP000228758"/>
    </source>
</evidence>
<evidence type="ECO:0000259" key="8">
    <source>
        <dbReference type="PROSITE" id="PS50850"/>
    </source>
</evidence>
<keyword evidence="10" id="KW-1185">Reference proteome</keyword>
<dbReference type="PANTHER" id="PTHR23513:SF6">
    <property type="entry name" value="MAJOR FACILITATOR SUPERFAMILY ASSOCIATED DOMAIN-CONTAINING PROTEIN"/>
    <property type="match status" value="1"/>
</dbReference>
<evidence type="ECO:0000256" key="1">
    <source>
        <dbReference type="ARBA" id="ARBA00004651"/>
    </source>
</evidence>
<organism evidence="9 10">
    <name type="scientific">Diaminobutyricimonas aerilata</name>
    <dbReference type="NCBI Taxonomy" id="1162967"/>
    <lineage>
        <taxon>Bacteria</taxon>
        <taxon>Bacillati</taxon>
        <taxon>Actinomycetota</taxon>
        <taxon>Actinomycetes</taxon>
        <taxon>Micrococcales</taxon>
        <taxon>Microbacteriaceae</taxon>
        <taxon>Diaminobutyricimonas</taxon>
    </lineage>
</organism>
<feature type="transmembrane region" description="Helical" evidence="7">
    <location>
        <begin position="347"/>
        <end position="367"/>
    </location>
</feature>
<feature type="transmembrane region" description="Helical" evidence="7">
    <location>
        <begin position="45"/>
        <end position="67"/>
    </location>
</feature>